<evidence type="ECO:0000313" key="2">
    <source>
        <dbReference type="Proteomes" id="UP000515960"/>
    </source>
</evidence>
<gene>
    <name evidence="1" type="ORF">H8790_03860</name>
</gene>
<dbReference type="EMBL" id="CP060490">
    <property type="protein sequence ID" value="QNL45169.1"/>
    <property type="molecule type" value="Genomic_DNA"/>
</dbReference>
<evidence type="ECO:0000313" key="1">
    <source>
        <dbReference type="EMBL" id="QNL45169.1"/>
    </source>
</evidence>
<sequence>MDSTLYDCGGCCYCCPRPLRPFNTAYAQFGASGTGPSRSNVSYLLLSESGGLVRAIAPDLLTLERGYIYQVSYTFLATPEEGQYYQILPFINGQARLLYSTVASACGGRNASASGTFLVTETAEGPAELTLQLTYGPGTNNIDLTGVVVVVPVASA</sequence>
<dbReference type="RefSeq" id="WP_187333641.1">
    <property type="nucleotide sequence ID" value="NZ_CP060490.1"/>
</dbReference>
<keyword evidence="2" id="KW-1185">Reference proteome</keyword>
<reference evidence="1 2" key="1">
    <citation type="submission" date="2020-08" db="EMBL/GenBank/DDBJ databases">
        <authorList>
            <person name="Liu C."/>
            <person name="Sun Q."/>
        </authorList>
    </citation>
    <scope>NUCLEOTIDE SEQUENCE [LARGE SCALE GENOMIC DNA]</scope>
    <source>
        <strain evidence="1 2">NSJ-62</strain>
    </source>
</reference>
<proteinExistence type="predicted"/>
<name>A0A7G9B6I8_9FIRM</name>
<dbReference type="AlphaFoldDB" id="A0A7G9B6I8"/>
<dbReference type="KEGG" id="ohi:H8790_03860"/>
<protein>
    <submittedName>
        <fullName evidence="1">Uncharacterized protein</fullName>
    </submittedName>
</protein>
<dbReference type="Proteomes" id="UP000515960">
    <property type="component" value="Chromosome"/>
</dbReference>
<accession>A0A7G9B6I8</accession>
<organism evidence="1 2">
    <name type="scientific">Oscillibacter hominis</name>
    <dbReference type="NCBI Taxonomy" id="2763056"/>
    <lineage>
        <taxon>Bacteria</taxon>
        <taxon>Bacillati</taxon>
        <taxon>Bacillota</taxon>
        <taxon>Clostridia</taxon>
        <taxon>Eubacteriales</taxon>
        <taxon>Oscillospiraceae</taxon>
        <taxon>Oscillibacter</taxon>
    </lineage>
</organism>